<organism evidence="3 4">
    <name type="scientific">Clonostachys byssicola</name>
    <dbReference type="NCBI Taxonomy" id="160290"/>
    <lineage>
        <taxon>Eukaryota</taxon>
        <taxon>Fungi</taxon>
        <taxon>Dikarya</taxon>
        <taxon>Ascomycota</taxon>
        <taxon>Pezizomycotina</taxon>
        <taxon>Sordariomycetes</taxon>
        <taxon>Hypocreomycetidae</taxon>
        <taxon>Hypocreales</taxon>
        <taxon>Bionectriaceae</taxon>
        <taxon>Clonostachys</taxon>
    </lineage>
</organism>
<feature type="region of interest" description="Disordered" evidence="1">
    <location>
        <begin position="441"/>
        <end position="463"/>
    </location>
</feature>
<sequence>MALSSEEGPQLAHASRALNAMRAKRWEIRAKNIGLLDLIKGKSTLKHETEHVRLNNSSSNTNIHLRQRGSLGSKDKLKTKSPAPPFPMASRSEAEVGVIVVKSPETHPKTQTDELALTPLTPCLKPAPPPVPRRHYTSVRLHQDVVGGGKVALELILHDSSSPKNPPPVNLLPGNDEKIRHLNVVSDVMDFQEFRVIALTEGNLIHSQLEVNLKLAISTVLRSAENAADEGNGIWYIQPGTLLRCDVDHHGTIVASATFISIPYIRNGSGQESSNISDRRGVCVPRRLDKTLLDPSYSSVENEASFTKEDLWVDQAWMLIVNDNKILTYGGKPCQDSAMNNIETKMFAANTRNQRMVHVTEQNGLQFEIPLAECSSLLTMEASLQYQLEQMKPRTDPDDCAIAAEEPEEFNFLRRNGGPMTSVAWSHLLHAGYPPVVQVKLEQKPPGSDDSKPDPMGIYNSYGRPELVGHQVSEHTAKWVRQHALNEHAPQSIGSSFEDVDFAQVASSISDDTDGDSEFDSLELDAASPHIFTWGLTDENRDDTRIGINGRIEYAYKYFDWLSFNGLLDRQEDVLGVATGSTRCSLDMFKREIDRLMDRLSNVNGHNDGRFRDQTLLLDYYDFCKAATRFLEAFIPNNCSTSGLHKLFNALYKGFMAPEFLTMTRSHANYMILYRTESANSLGSRTRSKYLCQDCLNKTIYTNLADVFAHLRACHYTELPPGDMIDRHVTELLTAAEKAQTEWNGRIVRQGRDLTAKLAHEAGEIRSLAAYADLVNHPSWKILDVINPPLGKSFVQAVSSMFSLSHALDGTAKFYHVSVYEVERDNLELGLRPVHLVGVMDKSGVKALEKLKKVQVHLAAEINKVQSQDLVKLFAPVGVHELAAQMVGNLLTAPVHVSLSPEAVEPYLMVQQWKQQLLKKMRLLARSRNTLNARAIFAQANRFHLDEYILEEAENRLRHLPRRIASRFQDAHGRRLQIIPSLFGVAGDQNLLGLIYGIFLFGNSFYFLRHILGPMHPIPSWKWATPLAMTPAIVSGLECIGVFLMAIALPWYYMEWFGTDDDESI</sequence>
<keyword evidence="2" id="KW-0812">Transmembrane</keyword>
<feature type="transmembrane region" description="Helical" evidence="2">
    <location>
        <begin position="991"/>
        <end position="1008"/>
    </location>
</feature>
<keyword evidence="2" id="KW-0472">Membrane</keyword>
<feature type="transmembrane region" description="Helical" evidence="2">
    <location>
        <begin position="1029"/>
        <end position="1053"/>
    </location>
</feature>
<evidence type="ECO:0000256" key="2">
    <source>
        <dbReference type="SAM" id="Phobius"/>
    </source>
</evidence>
<accession>A0A9N9UHW2</accession>
<dbReference type="Proteomes" id="UP000754883">
    <property type="component" value="Unassembled WGS sequence"/>
</dbReference>
<evidence type="ECO:0000313" key="3">
    <source>
        <dbReference type="EMBL" id="CAG9988001.1"/>
    </source>
</evidence>
<protein>
    <submittedName>
        <fullName evidence="3">Uncharacterized protein</fullName>
    </submittedName>
</protein>
<keyword evidence="2" id="KW-1133">Transmembrane helix</keyword>
<reference evidence="3" key="1">
    <citation type="submission" date="2021-10" db="EMBL/GenBank/DDBJ databases">
        <authorList>
            <person name="Piombo E."/>
        </authorList>
    </citation>
    <scope>NUCLEOTIDE SEQUENCE</scope>
</reference>
<feature type="compositionally biased region" description="Basic and acidic residues" evidence="1">
    <location>
        <begin position="441"/>
        <end position="453"/>
    </location>
</feature>
<evidence type="ECO:0000313" key="4">
    <source>
        <dbReference type="Proteomes" id="UP000754883"/>
    </source>
</evidence>
<feature type="region of interest" description="Disordered" evidence="1">
    <location>
        <begin position="53"/>
        <end position="91"/>
    </location>
</feature>
<name>A0A9N9UHW2_9HYPO</name>
<comment type="caution">
    <text evidence="3">The sequence shown here is derived from an EMBL/GenBank/DDBJ whole genome shotgun (WGS) entry which is preliminary data.</text>
</comment>
<evidence type="ECO:0000256" key="1">
    <source>
        <dbReference type="SAM" id="MobiDB-lite"/>
    </source>
</evidence>
<keyword evidence="4" id="KW-1185">Reference proteome</keyword>
<feature type="compositionally biased region" description="Polar residues" evidence="1">
    <location>
        <begin position="54"/>
        <end position="64"/>
    </location>
</feature>
<proteinExistence type="predicted"/>
<dbReference type="AlphaFoldDB" id="A0A9N9UHW2"/>
<dbReference type="OrthoDB" id="3045089at2759"/>
<dbReference type="EMBL" id="CABFNO020001443">
    <property type="protein sequence ID" value="CAG9988001.1"/>
    <property type="molecule type" value="Genomic_DNA"/>
</dbReference>
<gene>
    <name evidence="3" type="ORF">CBYS24578_00010644</name>
</gene>